<keyword evidence="3" id="KW-1185">Reference proteome</keyword>
<dbReference type="SUPFAM" id="SSF48452">
    <property type="entry name" value="TPR-like"/>
    <property type="match status" value="1"/>
</dbReference>
<dbReference type="Gene3D" id="1.25.40.10">
    <property type="entry name" value="Tetratricopeptide repeat domain"/>
    <property type="match status" value="1"/>
</dbReference>
<organism evidence="2 3">
    <name type="scientific">Pyxidicoccus parkwayensis</name>
    <dbReference type="NCBI Taxonomy" id="2813578"/>
    <lineage>
        <taxon>Bacteria</taxon>
        <taxon>Pseudomonadati</taxon>
        <taxon>Myxococcota</taxon>
        <taxon>Myxococcia</taxon>
        <taxon>Myxococcales</taxon>
        <taxon>Cystobacterineae</taxon>
        <taxon>Myxococcaceae</taxon>
        <taxon>Pyxidicoccus</taxon>
    </lineage>
</organism>
<proteinExistence type="predicted"/>
<evidence type="ECO:0000313" key="3">
    <source>
        <dbReference type="Proteomes" id="UP000662747"/>
    </source>
</evidence>
<dbReference type="InterPro" id="IPR011990">
    <property type="entry name" value="TPR-like_helical_dom_sf"/>
</dbReference>
<evidence type="ECO:0000256" key="1">
    <source>
        <dbReference type="PROSITE-ProRule" id="PRU00339"/>
    </source>
</evidence>
<evidence type="ECO:0000313" key="2">
    <source>
        <dbReference type="EMBL" id="QSQ19157.1"/>
    </source>
</evidence>
<dbReference type="Proteomes" id="UP000662747">
    <property type="component" value="Chromosome"/>
</dbReference>
<keyword evidence="1" id="KW-0802">TPR repeat</keyword>
<feature type="repeat" description="TPR" evidence="1">
    <location>
        <begin position="60"/>
        <end position="93"/>
    </location>
</feature>
<name>A0ABX7NJW4_9BACT</name>
<dbReference type="RefSeq" id="WP_206720745.1">
    <property type="nucleotide sequence ID" value="NZ_CP071090.1"/>
</dbReference>
<sequence length="117" mass="12948">MLAERGAPALAVLAAIAGLLLVEAWRRARQDLERKPREEALVLKTEERLGRAVSLDPGGYEARVFLGQLLSRTGRCEQALALFQEASHLLPHAEMPRRGAARCQRQLQARQANSDPL</sequence>
<dbReference type="InterPro" id="IPR019734">
    <property type="entry name" value="TPR_rpt"/>
</dbReference>
<dbReference type="PROSITE" id="PS50005">
    <property type="entry name" value="TPR"/>
    <property type="match status" value="1"/>
</dbReference>
<dbReference type="EMBL" id="CP071090">
    <property type="protein sequence ID" value="QSQ19157.1"/>
    <property type="molecule type" value="Genomic_DNA"/>
</dbReference>
<evidence type="ECO:0008006" key="4">
    <source>
        <dbReference type="Google" id="ProtNLM"/>
    </source>
</evidence>
<reference evidence="2 3" key="1">
    <citation type="submission" date="2021-02" db="EMBL/GenBank/DDBJ databases">
        <title>De Novo genome assembly of isolated myxobacteria.</title>
        <authorList>
            <person name="Stevens D.C."/>
        </authorList>
    </citation>
    <scope>NUCLEOTIDE SEQUENCE [LARGE SCALE GENOMIC DNA]</scope>
    <source>
        <strain evidence="3">SCPEA02</strain>
    </source>
</reference>
<gene>
    <name evidence="2" type="ORF">JY651_27840</name>
</gene>
<accession>A0ABX7NJW4</accession>
<protein>
    <recommendedName>
        <fullName evidence="4">Tetratricopeptide repeat protein</fullName>
    </recommendedName>
</protein>